<accession>A0A150J9F0</accession>
<dbReference type="AlphaFoldDB" id="A0A150J9F0"/>
<reference evidence="1 2" key="1">
    <citation type="journal article" date="2016" name="ISME J.">
        <title>Chasing the elusive Euryarchaeota class WSA2: genomes reveal a uniquely fastidious methyl-reducing methanogen.</title>
        <authorList>
            <person name="Nobu M.K."/>
            <person name="Narihiro T."/>
            <person name="Kuroda K."/>
            <person name="Mei R."/>
            <person name="Liu W.T."/>
        </authorList>
    </citation>
    <scope>NUCLEOTIDE SEQUENCE [LARGE SCALE GENOMIC DNA]</scope>
    <source>
        <strain evidence="1">U1lsi0528_Bin055</strain>
    </source>
</reference>
<evidence type="ECO:0000313" key="2">
    <source>
        <dbReference type="Proteomes" id="UP000075398"/>
    </source>
</evidence>
<proteinExistence type="predicted"/>
<gene>
    <name evidence="1" type="ORF">AMQ22_00025</name>
</gene>
<sequence length="73" mass="8724">MVKVSKKLSMICIHFPECGDIRYKDMDECKYCLEEAGFFDYDQDLERELLDMEYDLIPHDSEILDTMDMINEC</sequence>
<protein>
    <submittedName>
        <fullName evidence="1">Uncharacterized protein</fullName>
    </submittedName>
</protein>
<evidence type="ECO:0000313" key="1">
    <source>
        <dbReference type="EMBL" id="KYC53826.1"/>
    </source>
</evidence>
<dbReference type="EMBL" id="LNGC01000001">
    <property type="protein sequence ID" value="KYC53826.1"/>
    <property type="molecule type" value="Genomic_DNA"/>
</dbReference>
<comment type="caution">
    <text evidence="1">The sequence shown here is derived from an EMBL/GenBank/DDBJ whole genome shotgun (WGS) entry which is preliminary data.</text>
</comment>
<dbReference type="Proteomes" id="UP000075398">
    <property type="component" value="Unassembled WGS sequence"/>
</dbReference>
<organism evidence="1 2">
    <name type="scientific">Candidatus Methanofastidiosum methylothiophilum</name>
    <dbReference type="NCBI Taxonomy" id="1705564"/>
    <lineage>
        <taxon>Archaea</taxon>
        <taxon>Methanobacteriati</taxon>
        <taxon>Methanobacteriota</taxon>
        <taxon>Stenosarchaea group</taxon>
        <taxon>Candidatus Methanofastidiosia</taxon>
        <taxon>Candidatus Methanofastidiosales</taxon>
        <taxon>Candidatus Methanofastidiosaceae</taxon>
        <taxon>Candidatus Methanofastidiosum</taxon>
    </lineage>
</organism>
<name>A0A150J9F0_9EURY</name>